<dbReference type="InterPro" id="IPR005135">
    <property type="entry name" value="Endo/exonuclease/phosphatase"/>
</dbReference>
<dbReference type="AlphaFoldDB" id="A0A5C5TU78"/>
<protein>
    <submittedName>
        <fullName evidence="2">Endonuclease/exonuclease/phosphatase family protein</fullName>
    </submittedName>
</protein>
<sequence length="268" mass="30215">MLAGCRTLEPAPAPTLRVMSFNVLVARDIEGPARWSGRRDALVQVIADADPDLLGTQELLREQADFITARLPQYAWFGHGRRGDGAADDEHMGVFYHRERMRLLDSGHFWLSDTPDVPGSITWGTRYPRMASWGLFERIADGKRLYLLNTHMPYRDEDATARERGATLILRHIAGLPADLPVVLVGDFNDIPGHPPHRALTAVLDDAWEHAPRRSGPEGTGHWFEGRAERRLDWVLSRGLRPRTVRHLDDAVDGVLPSDHYPVLVEFD</sequence>
<dbReference type="GO" id="GO:0000175">
    <property type="term" value="F:3'-5'-RNA exonuclease activity"/>
    <property type="evidence" value="ECO:0007669"/>
    <property type="project" value="TreeGrafter"/>
</dbReference>
<reference evidence="2 3" key="1">
    <citation type="submission" date="2019-07" db="EMBL/GenBank/DDBJ databases">
        <title>Luteimonas sp. YD-1 nov., isolated from acidic soil.</title>
        <authorList>
            <person name="Zhou J."/>
        </authorList>
    </citation>
    <scope>NUCLEOTIDE SEQUENCE [LARGE SCALE GENOMIC DNA]</scope>
    <source>
        <strain evidence="2 3">YD-1</strain>
    </source>
</reference>
<accession>A0A5C5TU78</accession>
<dbReference type="SUPFAM" id="SSF56219">
    <property type="entry name" value="DNase I-like"/>
    <property type="match status" value="1"/>
</dbReference>
<dbReference type="CDD" id="cd09083">
    <property type="entry name" value="EEP-1"/>
    <property type="match status" value="1"/>
</dbReference>
<dbReference type="GO" id="GO:0004519">
    <property type="term" value="F:endonuclease activity"/>
    <property type="evidence" value="ECO:0007669"/>
    <property type="project" value="UniProtKB-KW"/>
</dbReference>
<keyword evidence="2" id="KW-0255">Endonuclease</keyword>
<dbReference type="InterPro" id="IPR050410">
    <property type="entry name" value="CCR4/nocturin_mRNA_transcr"/>
</dbReference>
<feature type="domain" description="Endonuclease/exonuclease/phosphatase" evidence="1">
    <location>
        <begin position="19"/>
        <end position="260"/>
    </location>
</feature>
<gene>
    <name evidence="2" type="ORF">FQY79_13800</name>
</gene>
<keyword evidence="2" id="KW-0540">Nuclease</keyword>
<keyword evidence="2" id="KW-0378">Hydrolase</keyword>
<evidence type="ECO:0000259" key="1">
    <source>
        <dbReference type="Pfam" id="PF03372"/>
    </source>
</evidence>
<dbReference type="PANTHER" id="PTHR12121">
    <property type="entry name" value="CARBON CATABOLITE REPRESSOR PROTEIN 4"/>
    <property type="match status" value="1"/>
</dbReference>
<comment type="caution">
    <text evidence="2">The sequence shown here is derived from an EMBL/GenBank/DDBJ whole genome shotgun (WGS) entry which is preliminary data.</text>
</comment>
<organism evidence="2 3">
    <name type="scientific">Luteimonas wenzhouensis</name>
    <dbReference type="NCBI Taxonomy" id="2599615"/>
    <lineage>
        <taxon>Bacteria</taxon>
        <taxon>Pseudomonadati</taxon>
        <taxon>Pseudomonadota</taxon>
        <taxon>Gammaproteobacteria</taxon>
        <taxon>Lysobacterales</taxon>
        <taxon>Lysobacteraceae</taxon>
        <taxon>Luteimonas</taxon>
    </lineage>
</organism>
<dbReference type="Proteomes" id="UP000315949">
    <property type="component" value="Unassembled WGS sequence"/>
</dbReference>
<proteinExistence type="predicted"/>
<dbReference type="PANTHER" id="PTHR12121:SF36">
    <property type="entry name" value="ENDONUCLEASE_EXONUCLEASE_PHOSPHATASE DOMAIN-CONTAINING PROTEIN"/>
    <property type="match status" value="1"/>
</dbReference>
<dbReference type="Gene3D" id="3.60.10.10">
    <property type="entry name" value="Endonuclease/exonuclease/phosphatase"/>
    <property type="match status" value="1"/>
</dbReference>
<dbReference type="EMBL" id="VOHE01000009">
    <property type="protein sequence ID" value="TWT17227.1"/>
    <property type="molecule type" value="Genomic_DNA"/>
</dbReference>
<evidence type="ECO:0000313" key="2">
    <source>
        <dbReference type="EMBL" id="TWT17227.1"/>
    </source>
</evidence>
<dbReference type="Pfam" id="PF03372">
    <property type="entry name" value="Exo_endo_phos"/>
    <property type="match status" value="1"/>
</dbReference>
<name>A0A5C5TU78_9GAMM</name>
<evidence type="ECO:0000313" key="3">
    <source>
        <dbReference type="Proteomes" id="UP000315949"/>
    </source>
</evidence>
<keyword evidence="2" id="KW-0269">Exonuclease</keyword>
<dbReference type="InterPro" id="IPR036691">
    <property type="entry name" value="Endo/exonu/phosph_ase_sf"/>
</dbReference>
<dbReference type="OrthoDB" id="9793162at2"/>
<keyword evidence="3" id="KW-1185">Reference proteome</keyword>